<dbReference type="PANTHER" id="PTHR12546">
    <property type="entry name" value="FER-1-LIKE"/>
    <property type="match status" value="1"/>
</dbReference>
<gene>
    <name evidence="6" type="ORF">CHARACLAT_028166</name>
</gene>
<dbReference type="Proteomes" id="UP001352852">
    <property type="component" value="Unassembled WGS sequence"/>
</dbReference>
<proteinExistence type="predicted"/>
<feature type="non-terminal residue" evidence="6">
    <location>
        <position position="221"/>
    </location>
</feature>
<evidence type="ECO:0008006" key="8">
    <source>
        <dbReference type="Google" id="ProtNLM"/>
    </source>
</evidence>
<feature type="non-terminal residue" evidence="6">
    <location>
        <position position="1"/>
    </location>
</feature>
<evidence type="ECO:0000313" key="7">
    <source>
        <dbReference type="Proteomes" id="UP001352852"/>
    </source>
</evidence>
<keyword evidence="7" id="KW-1185">Reference proteome</keyword>
<evidence type="ECO:0000256" key="4">
    <source>
        <dbReference type="ARBA" id="ARBA00022989"/>
    </source>
</evidence>
<dbReference type="EMBL" id="JAHUTJ010052886">
    <property type="protein sequence ID" value="MED6285327.1"/>
    <property type="molecule type" value="Genomic_DNA"/>
</dbReference>
<dbReference type="CDD" id="cd08374">
    <property type="entry name" value="C2F_Ferlin"/>
    <property type="match status" value="1"/>
</dbReference>
<evidence type="ECO:0000313" key="6">
    <source>
        <dbReference type="EMBL" id="MED6285327.1"/>
    </source>
</evidence>
<dbReference type="InterPro" id="IPR035892">
    <property type="entry name" value="C2_domain_sf"/>
</dbReference>
<dbReference type="PANTHER" id="PTHR12546:SF44">
    <property type="entry name" value="DYSFERLIN"/>
    <property type="match status" value="1"/>
</dbReference>
<evidence type="ECO:0000256" key="2">
    <source>
        <dbReference type="ARBA" id="ARBA00022692"/>
    </source>
</evidence>
<reference evidence="6 7" key="1">
    <citation type="submission" date="2021-06" db="EMBL/GenBank/DDBJ databases">
        <authorList>
            <person name="Palmer J.M."/>
        </authorList>
    </citation>
    <scope>NUCLEOTIDE SEQUENCE [LARGE SCALE GENOMIC DNA]</scope>
    <source>
        <strain evidence="6 7">CL_MEX2019</strain>
        <tissue evidence="6">Muscle</tissue>
    </source>
</reference>
<evidence type="ECO:0000256" key="5">
    <source>
        <dbReference type="ARBA" id="ARBA00023136"/>
    </source>
</evidence>
<keyword evidence="5" id="KW-0472">Membrane</keyword>
<organism evidence="6 7">
    <name type="scientific">Characodon lateralis</name>
    <dbReference type="NCBI Taxonomy" id="208331"/>
    <lineage>
        <taxon>Eukaryota</taxon>
        <taxon>Metazoa</taxon>
        <taxon>Chordata</taxon>
        <taxon>Craniata</taxon>
        <taxon>Vertebrata</taxon>
        <taxon>Euteleostomi</taxon>
        <taxon>Actinopterygii</taxon>
        <taxon>Neopterygii</taxon>
        <taxon>Teleostei</taxon>
        <taxon>Neoteleostei</taxon>
        <taxon>Acanthomorphata</taxon>
        <taxon>Ovalentaria</taxon>
        <taxon>Atherinomorphae</taxon>
        <taxon>Cyprinodontiformes</taxon>
        <taxon>Goodeidae</taxon>
        <taxon>Characodon</taxon>
    </lineage>
</organism>
<sequence>FFLCFFPSPQYFEELRRKPRGPPKEENHEINIQDPFWPLNAHKPRPHVCSRAASTAVIRGHGCRFDDKDISKRYLGPLKERLSLHILRTMGLVPEHVETRPLYSPLQPDIEQGRLMMWVDLFPKSLGPPGPPFNITPRKAKKFFLRCIIWNTSDVILDDISVTGEKMSDIYVKGWLDGHEHNKQKTDVHYRSLGGEGNFNYRFLFPFHYLPAEQLCVVDRK</sequence>
<protein>
    <recommendedName>
        <fullName evidence="8">Dysferlin</fullName>
    </recommendedName>
</protein>
<dbReference type="SUPFAM" id="SSF49562">
    <property type="entry name" value="C2 domain (Calcium/lipid-binding domain, CaLB)"/>
    <property type="match status" value="1"/>
</dbReference>
<accession>A0ABU7EDI3</accession>
<evidence type="ECO:0000256" key="1">
    <source>
        <dbReference type="ARBA" id="ARBA00004370"/>
    </source>
</evidence>
<keyword evidence="2" id="KW-0812">Transmembrane</keyword>
<comment type="subcellular location">
    <subcellularLocation>
        <location evidence="1">Membrane</location>
    </subcellularLocation>
</comment>
<dbReference type="Gene3D" id="2.60.40.150">
    <property type="entry name" value="C2 domain"/>
    <property type="match status" value="1"/>
</dbReference>
<name>A0ABU7EDI3_9TELE</name>
<comment type="caution">
    <text evidence="6">The sequence shown here is derived from an EMBL/GenBank/DDBJ whole genome shotgun (WGS) entry which is preliminary data.</text>
</comment>
<dbReference type="InterPro" id="IPR037725">
    <property type="entry name" value="C2F_Ferlin"/>
</dbReference>
<evidence type="ECO:0000256" key="3">
    <source>
        <dbReference type="ARBA" id="ARBA00022737"/>
    </source>
</evidence>
<keyword evidence="3" id="KW-0677">Repeat</keyword>
<keyword evidence="4" id="KW-1133">Transmembrane helix</keyword>
<dbReference type="InterPro" id="IPR037721">
    <property type="entry name" value="Ferlin"/>
</dbReference>